<protein>
    <submittedName>
        <fullName evidence="2">Uncharacterized protein</fullName>
    </submittedName>
</protein>
<accession>A0AAQ3RQ45</accession>
<gene>
    <name evidence="2" type="ORF">V8G54_026025</name>
</gene>
<feature type="transmembrane region" description="Helical" evidence="1">
    <location>
        <begin position="41"/>
        <end position="63"/>
    </location>
</feature>
<evidence type="ECO:0000313" key="2">
    <source>
        <dbReference type="EMBL" id="WVY99955.1"/>
    </source>
</evidence>
<dbReference type="Proteomes" id="UP001374535">
    <property type="component" value="Chromosome 8"/>
</dbReference>
<keyword evidence="3" id="KW-1185">Reference proteome</keyword>
<reference evidence="2 3" key="1">
    <citation type="journal article" date="2023" name="Life. Sci Alliance">
        <title>Evolutionary insights into 3D genome organization and epigenetic landscape of Vigna mungo.</title>
        <authorList>
            <person name="Junaid A."/>
            <person name="Singh B."/>
            <person name="Bhatia S."/>
        </authorList>
    </citation>
    <scope>NUCLEOTIDE SEQUENCE [LARGE SCALE GENOMIC DNA]</scope>
    <source>
        <strain evidence="2">Urdbean</strain>
    </source>
</reference>
<sequence length="130" mass="15158">MILVTVSIFTLLYFGHSFSFCLYTKDYLEVFVPLCVLQEQWWIGQDGCFVFYWHLVAGSLIFFPKIRLAVSVHTHLKLAKWPDLFSQSTVWLFIARQRCGGWVKMIPSDQVKFLLSVFLFMAAVCVHNLL</sequence>
<keyword evidence="1" id="KW-0812">Transmembrane</keyword>
<dbReference type="EMBL" id="CP144693">
    <property type="protein sequence ID" value="WVY99955.1"/>
    <property type="molecule type" value="Genomic_DNA"/>
</dbReference>
<organism evidence="2 3">
    <name type="scientific">Vigna mungo</name>
    <name type="common">Black gram</name>
    <name type="synonym">Phaseolus mungo</name>
    <dbReference type="NCBI Taxonomy" id="3915"/>
    <lineage>
        <taxon>Eukaryota</taxon>
        <taxon>Viridiplantae</taxon>
        <taxon>Streptophyta</taxon>
        <taxon>Embryophyta</taxon>
        <taxon>Tracheophyta</taxon>
        <taxon>Spermatophyta</taxon>
        <taxon>Magnoliopsida</taxon>
        <taxon>eudicotyledons</taxon>
        <taxon>Gunneridae</taxon>
        <taxon>Pentapetalae</taxon>
        <taxon>rosids</taxon>
        <taxon>fabids</taxon>
        <taxon>Fabales</taxon>
        <taxon>Fabaceae</taxon>
        <taxon>Papilionoideae</taxon>
        <taxon>50 kb inversion clade</taxon>
        <taxon>NPAAA clade</taxon>
        <taxon>indigoferoid/millettioid clade</taxon>
        <taxon>Phaseoleae</taxon>
        <taxon>Vigna</taxon>
    </lineage>
</organism>
<proteinExistence type="predicted"/>
<name>A0AAQ3RQ45_VIGMU</name>
<dbReference type="AlphaFoldDB" id="A0AAQ3RQ45"/>
<evidence type="ECO:0000256" key="1">
    <source>
        <dbReference type="SAM" id="Phobius"/>
    </source>
</evidence>
<keyword evidence="1" id="KW-0472">Membrane</keyword>
<keyword evidence="1" id="KW-1133">Transmembrane helix</keyword>
<evidence type="ECO:0000313" key="3">
    <source>
        <dbReference type="Proteomes" id="UP001374535"/>
    </source>
</evidence>